<dbReference type="GO" id="GO:0016301">
    <property type="term" value="F:kinase activity"/>
    <property type="evidence" value="ECO:0007669"/>
    <property type="project" value="UniProtKB-KW"/>
</dbReference>
<keyword evidence="1" id="KW-0547">Nucleotide-binding</keyword>
<keyword evidence="4" id="KW-0418">Kinase</keyword>
<dbReference type="Gene3D" id="3.40.50.300">
    <property type="entry name" value="P-loop containing nucleotide triphosphate hydrolases"/>
    <property type="match status" value="1"/>
</dbReference>
<evidence type="ECO:0000256" key="1">
    <source>
        <dbReference type="ARBA" id="ARBA00022741"/>
    </source>
</evidence>
<keyword evidence="3" id="KW-0067">ATP-binding</keyword>
<dbReference type="AlphaFoldDB" id="K4LEI1"/>
<gene>
    <name evidence="4" type="ordered locus">Tph_c01220</name>
</gene>
<keyword evidence="2" id="KW-0378">Hydrolase</keyword>
<dbReference type="GO" id="GO:0005524">
    <property type="term" value="F:ATP binding"/>
    <property type="evidence" value="ECO:0007669"/>
    <property type="project" value="UniProtKB-KW"/>
</dbReference>
<evidence type="ECO:0000256" key="2">
    <source>
        <dbReference type="ARBA" id="ARBA00022801"/>
    </source>
</evidence>
<dbReference type="PANTHER" id="PTHR43146">
    <property type="entry name" value="CANCER-RELATED NUCLEOSIDE-TRIPHOSPHATASE"/>
    <property type="match status" value="1"/>
</dbReference>
<protein>
    <submittedName>
        <fullName evidence="4">Putative nucleotide kinase</fullName>
    </submittedName>
</protein>
<evidence type="ECO:0000313" key="5">
    <source>
        <dbReference type="Proteomes" id="UP000000467"/>
    </source>
</evidence>
<dbReference type="EMBL" id="CP003732">
    <property type="protein sequence ID" value="AFV10370.1"/>
    <property type="molecule type" value="Genomic_DNA"/>
</dbReference>
<keyword evidence="5" id="KW-1185">Reference proteome</keyword>
<evidence type="ECO:0000313" key="4">
    <source>
        <dbReference type="EMBL" id="AFV10370.1"/>
    </source>
</evidence>
<accession>K4LEI1</accession>
<dbReference type="OrthoDB" id="47144at2"/>
<dbReference type="HOGENOM" id="CLU_103145_2_1_9"/>
<dbReference type="KEGG" id="tpz:Tph_c01220"/>
<dbReference type="InterPro" id="IPR027417">
    <property type="entry name" value="P-loop_NTPase"/>
</dbReference>
<keyword evidence="4" id="KW-0808">Transferase</keyword>
<dbReference type="STRING" id="1089553.Tph_c01220"/>
<dbReference type="Proteomes" id="UP000000467">
    <property type="component" value="Chromosome"/>
</dbReference>
<sequence>MKNVFLTGERKIGKSTIIKKALEAFKGSLGGFKTAPCFLGDGSKRYTIEGLNPIFRGEARWICVDNGEGRMIGLAGTFEDYGVRILKHSLKERPDLVIMDELGLFESEAINFQEHVFDLLGSPLPVLGVLKAASSSFLNEIRNRRDVIILPVTGENRDLLAEKVAGWLQDL</sequence>
<organism evidence="4 5">
    <name type="scientific">Thermacetogenium phaeum (strain ATCC BAA-254 / DSM 26808 / PB)</name>
    <dbReference type="NCBI Taxonomy" id="1089553"/>
    <lineage>
        <taxon>Bacteria</taxon>
        <taxon>Bacillati</taxon>
        <taxon>Bacillota</taxon>
        <taxon>Clostridia</taxon>
        <taxon>Thermoanaerobacterales</taxon>
        <taxon>Thermoanaerobacteraceae</taxon>
        <taxon>Thermacetogenium</taxon>
    </lineage>
</organism>
<proteinExistence type="predicted"/>
<reference evidence="4 5" key="1">
    <citation type="journal article" date="2012" name="BMC Genomics">
        <title>Genome-guided analysis of physiological and morphological traits of the fermentative acetate oxidizer Thermacetogenium phaeum.</title>
        <authorList>
            <person name="Oehler D."/>
            <person name="Poehlein A."/>
            <person name="Leimbach A."/>
            <person name="Muller N."/>
            <person name="Daniel R."/>
            <person name="Gottschalk G."/>
            <person name="Schink B."/>
        </authorList>
    </citation>
    <scope>NUCLEOTIDE SEQUENCE [LARGE SCALE GENOMIC DNA]</scope>
    <source>
        <strain evidence="5">ATCC BAA-254 / DSM 26808 / PB</strain>
    </source>
</reference>
<dbReference type="PANTHER" id="PTHR43146:SF1">
    <property type="entry name" value="CANCER-RELATED NUCLEOSIDE-TRIPHOSPHATASE"/>
    <property type="match status" value="1"/>
</dbReference>
<dbReference type="RefSeq" id="WP_015049290.1">
    <property type="nucleotide sequence ID" value="NC_018870.1"/>
</dbReference>
<dbReference type="SUPFAM" id="SSF52540">
    <property type="entry name" value="P-loop containing nucleoside triphosphate hydrolases"/>
    <property type="match status" value="1"/>
</dbReference>
<dbReference type="GO" id="GO:0017111">
    <property type="term" value="F:ribonucleoside triphosphate phosphatase activity"/>
    <property type="evidence" value="ECO:0007669"/>
    <property type="project" value="InterPro"/>
</dbReference>
<dbReference type="Pfam" id="PF03266">
    <property type="entry name" value="NTPase_1"/>
    <property type="match status" value="1"/>
</dbReference>
<name>K4LEI1_THEPS</name>
<dbReference type="InterPro" id="IPR004948">
    <property type="entry name" value="Nuc-triphosphatase_THEP1"/>
</dbReference>
<dbReference type="eggNOG" id="COG1618">
    <property type="taxonomic scope" value="Bacteria"/>
</dbReference>
<evidence type="ECO:0000256" key="3">
    <source>
        <dbReference type="ARBA" id="ARBA00022840"/>
    </source>
</evidence>